<accession>A0ABX0JTC7</accession>
<evidence type="ECO:0000313" key="1">
    <source>
        <dbReference type="EMBL" id="NHN85205.1"/>
    </source>
</evidence>
<evidence type="ECO:0000313" key="2">
    <source>
        <dbReference type="Proteomes" id="UP000635278"/>
    </source>
</evidence>
<name>A0ABX0JTC7_9PROT</name>
<organism evidence="1 2">
    <name type="scientific">Acetobacter musti</name>
    <dbReference type="NCBI Taxonomy" id="864732"/>
    <lineage>
        <taxon>Bacteria</taxon>
        <taxon>Pseudomonadati</taxon>
        <taxon>Pseudomonadota</taxon>
        <taxon>Alphaproteobacteria</taxon>
        <taxon>Acetobacterales</taxon>
        <taxon>Acetobacteraceae</taxon>
        <taxon>Acetobacter</taxon>
    </lineage>
</organism>
<protein>
    <submittedName>
        <fullName evidence="1">Uncharacterized protein</fullName>
    </submittedName>
</protein>
<comment type="caution">
    <text evidence="1">The sequence shown here is derived from an EMBL/GenBank/DDBJ whole genome shotgun (WGS) entry which is preliminary data.</text>
</comment>
<dbReference type="EMBL" id="WOTB01000013">
    <property type="protein sequence ID" value="NHN85205.1"/>
    <property type="molecule type" value="Genomic_DNA"/>
</dbReference>
<keyword evidence="2" id="KW-1185">Reference proteome</keyword>
<dbReference type="RefSeq" id="WP_173583585.1">
    <property type="nucleotide sequence ID" value="NZ_WOTB01000013.1"/>
</dbReference>
<dbReference type="Proteomes" id="UP000635278">
    <property type="component" value="Unassembled WGS sequence"/>
</dbReference>
<gene>
    <name evidence="1" type="ORF">GOB93_11205</name>
</gene>
<sequence length="133" mass="14741">MKAAMSGGGSAGAGPVVGVWGAGALLRYDDRLSAHLSQLQKALHNQYLKKNNKSFWVPPFFKKAVFPESSRKNLTGNVFITDRRFHEKDFETVFYSGSDFFDIGRWRSGCSRACGERSGEASPYSGRALRRGK</sequence>
<proteinExistence type="predicted"/>
<reference evidence="1 2" key="1">
    <citation type="journal article" date="2020" name="Int. J. Syst. Evol. Microbiol.">
        <title>Novel acetic acid bacteria from cider fermentations: Acetobacter conturbans sp. nov. and Acetobacter fallax sp. nov.</title>
        <authorList>
            <person name="Sombolestani A.S."/>
            <person name="Cleenwerck I."/>
            <person name="Cnockaert M."/>
            <person name="Borremans W."/>
            <person name="Wieme A.D."/>
            <person name="De Vuyst L."/>
            <person name="Vandamme P."/>
        </authorList>
    </citation>
    <scope>NUCLEOTIDE SEQUENCE [LARGE SCALE GENOMIC DNA]</scope>
    <source>
        <strain evidence="1 2">LMG 30640</strain>
    </source>
</reference>